<dbReference type="SUPFAM" id="SSF51735">
    <property type="entry name" value="NAD(P)-binding Rossmann-fold domains"/>
    <property type="match status" value="1"/>
</dbReference>
<proteinExistence type="predicted"/>
<dbReference type="InterPro" id="IPR013131">
    <property type="entry name" value="Mannitol_DH_N"/>
</dbReference>
<dbReference type="PANTHER" id="PTHR30524:SF0">
    <property type="entry name" value="ALTRONATE OXIDOREDUCTASE-RELATED"/>
    <property type="match status" value="1"/>
</dbReference>
<name>A0A916ZFZ8_9HYPH</name>
<reference evidence="5" key="1">
    <citation type="journal article" date="2014" name="Int. J. Syst. Evol. Microbiol.">
        <title>Complete genome sequence of Corynebacterium casei LMG S-19264T (=DSM 44701T), isolated from a smear-ripened cheese.</title>
        <authorList>
            <consortium name="US DOE Joint Genome Institute (JGI-PGF)"/>
            <person name="Walter F."/>
            <person name="Albersmeier A."/>
            <person name="Kalinowski J."/>
            <person name="Ruckert C."/>
        </authorList>
    </citation>
    <scope>NUCLEOTIDE SEQUENCE</scope>
    <source>
        <strain evidence="5">CGMCC 1.15367</strain>
    </source>
</reference>
<dbReference type="AlphaFoldDB" id="A0A916ZFZ8"/>
<dbReference type="GO" id="GO:0016491">
    <property type="term" value="F:oxidoreductase activity"/>
    <property type="evidence" value="ECO:0007669"/>
    <property type="project" value="UniProtKB-KW"/>
</dbReference>
<dbReference type="InterPro" id="IPR013118">
    <property type="entry name" value="Mannitol_DH_C"/>
</dbReference>
<keyword evidence="1" id="KW-0560">Oxidoreductase</keyword>
<evidence type="ECO:0000259" key="4">
    <source>
        <dbReference type="Pfam" id="PF08125"/>
    </source>
</evidence>
<feature type="domain" description="Mannitol dehydrogenase N-terminal" evidence="3">
    <location>
        <begin position="5"/>
        <end position="219"/>
    </location>
</feature>
<dbReference type="PANTHER" id="PTHR30524">
    <property type="entry name" value="MANNITOL-1-PHOSPHATE 5-DEHYDROGENASE"/>
    <property type="match status" value="1"/>
</dbReference>
<keyword evidence="2" id="KW-0520">NAD</keyword>
<dbReference type="Gene3D" id="3.40.50.720">
    <property type="entry name" value="NAD(P)-binding Rossmann-like Domain"/>
    <property type="match status" value="1"/>
</dbReference>
<dbReference type="Pfam" id="PF08125">
    <property type="entry name" value="Mannitol_dh_C"/>
    <property type="match status" value="1"/>
</dbReference>
<comment type="caution">
    <text evidence="5">The sequence shown here is derived from an EMBL/GenBank/DDBJ whole genome shotgun (WGS) entry which is preliminary data.</text>
</comment>
<dbReference type="Pfam" id="PF01232">
    <property type="entry name" value="Mannitol_dh"/>
    <property type="match status" value="1"/>
</dbReference>
<dbReference type="RefSeq" id="WP_188907420.1">
    <property type="nucleotide sequence ID" value="NZ_BMIQ01000002.1"/>
</dbReference>
<sequence>MAGAILQFGTSRFLQAHADLILSEARAAGQEIGPVTVVETTGAPASRARIEAFDAGLPIPIRIRGLQDGRVIDETRQVEGIAAGISARGEFDRLVAAFLEARYVVSNTGDKGFDIPVPAAVTRDGWRSFPELLTLLLRARFEAGGGPLVLLPCELVTDNGARLQALVAELAATAYGDAAFSDWLSANCLFADSLVDRIVSEPLEPLGAVAEPYALWAIAARPGLDLPWSHPQISLVADLGDVQNKKLFLLNLGHTLLAERWLRTKGRADLTVREALAEPATRDWLGAIMLGEVVPAFGDKAEEAGAYWATCLERFANPFLDHRLADIATNHDAKIARRAGGLLDWARRRGSGDEAFPLLLAVFPAWAGAGRQKEA</sequence>
<dbReference type="Proteomes" id="UP000644699">
    <property type="component" value="Unassembled WGS sequence"/>
</dbReference>
<organism evidence="5 6">
    <name type="scientific">Aureimonas endophytica</name>
    <dbReference type="NCBI Taxonomy" id="2027858"/>
    <lineage>
        <taxon>Bacteria</taxon>
        <taxon>Pseudomonadati</taxon>
        <taxon>Pseudomonadota</taxon>
        <taxon>Alphaproteobacteria</taxon>
        <taxon>Hyphomicrobiales</taxon>
        <taxon>Aurantimonadaceae</taxon>
        <taxon>Aureimonas</taxon>
    </lineage>
</organism>
<reference evidence="5" key="2">
    <citation type="submission" date="2020-09" db="EMBL/GenBank/DDBJ databases">
        <authorList>
            <person name="Sun Q."/>
            <person name="Zhou Y."/>
        </authorList>
    </citation>
    <scope>NUCLEOTIDE SEQUENCE</scope>
    <source>
        <strain evidence="5">CGMCC 1.15367</strain>
    </source>
</reference>
<evidence type="ECO:0000256" key="2">
    <source>
        <dbReference type="ARBA" id="ARBA00023027"/>
    </source>
</evidence>
<keyword evidence="6" id="KW-1185">Reference proteome</keyword>
<dbReference type="EMBL" id="BMIQ01000002">
    <property type="protein sequence ID" value="GGD95440.1"/>
    <property type="molecule type" value="Genomic_DNA"/>
</dbReference>
<feature type="domain" description="Mannitol dehydrogenase C-terminal" evidence="4">
    <location>
        <begin position="243"/>
        <end position="338"/>
    </location>
</feature>
<accession>A0A916ZFZ8</accession>
<dbReference type="InterPro" id="IPR013328">
    <property type="entry name" value="6PGD_dom2"/>
</dbReference>
<gene>
    <name evidence="5" type="ORF">GCM10011390_12730</name>
</gene>
<dbReference type="SUPFAM" id="SSF48179">
    <property type="entry name" value="6-phosphogluconate dehydrogenase C-terminal domain-like"/>
    <property type="match status" value="1"/>
</dbReference>
<evidence type="ECO:0000256" key="1">
    <source>
        <dbReference type="ARBA" id="ARBA00023002"/>
    </source>
</evidence>
<dbReference type="InterPro" id="IPR008927">
    <property type="entry name" value="6-PGluconate_DH-like_C_sf"/>
</dbReference>
<evidence type="ECO:0000259" key="3">
    <source>
        <dbReference type="Pfam" id="PF01232"/>
    </source>
</evidence>
<dbReference type="Gene3D" id="1.10.1040.10">
    <property type="entry name" value="N-(1-d-carboxylethyl)-l-norvaline Dehydrogenase, domain 2"/>
    <property type="match status" value="1"/>
</dbReference>
<evidence type="ECO:0000313" key="5">
    <source>
        <dbReference type="EMBL" id="GGD95440.1"/>
    </source>
</evidence>
<dbReference type="InterPro" id="IPR036291">
    <property type="entry name" value="NAD(P)-bd_dom_sf"/>
</dbReference>
<evidence type="ECO:0000313" key="6">
    <source>
        <dbReference type="Proteomes" id="UP000644699"/>
    </source>
</evidence>
<protein>
    <submittedName>
        <fullName evidence="5">D-mannonate oxidoreductase</fullName>
    </submittedName>
</protein>